<dbReference type="NCBIfam" id="TIGR01552">
    <property type="entry name" value="phd_fam"/>
    <property type="match status" value="1"/>
</dbReference>
<dbReference type="RefSeq" id="WP_046980752.1">
    <property type="nucleotide sequence ID" value="NZ_CP043476.1"/>
</dbReference>
<dbReference type="OrthoDB" id="8909832at2"/>
<gene>
    <name evidence="3" type="ORF">XhyaCFBP1156_14540</name>
</gene>
<name>A0A2S7ETQ6_9XANT</name>
<evidence type="ECO:0000313" key="4">
    <source>
        <dbReference type="Proteomes" id="UP000238261"/>
    </source>
</evidence>
<accession>A0A2S7ETQ6</accession>
<keyword evidence="4" id="KW-1185">Reference proteome</keyword>
<dbReference type="InterPro" id="IPR036165">
    <property type="entry name" value="YefM-like_sf"/>
</dbReference>
<evidence type="ECO:0000256" key="2">
    <source>
        <dbReference type="RuleBase" id="RU362080"/>
    </source>
</evidence>
<comment type="similarity">
    <text evidence="1 2">Belongs to the phD/YefM antitoxin family.</text>
</comment>
<evidence type="ECO:0000313" key="3">
    <source>
        <dbReference type="EMBL" id="PPU96501.1"/>
    </source>
</evidence>
<protein>
    <recommendedName>
        <fullName evidence="2">Antitoxin</fullName>
    </recommendedName>
</protein>
<sequence>MALPLDFLDLEKAPASDIKTKGWPGLMRKVRANGAIVVTNHHHPEAVVVDAEQYRRLVAEASAASTAIARTQSLKALQAKFDAHLASLKDASSLAQALSRPARRGKKIALGKSL</sequence>
<organism evidence="3 4">
    <name type="scientific">Xanthomonas hyacinthi</name>
    <dbReference type="NCBI Taxonomy" id="56455"/>
    <lineage>
        <taxon>Bacteria</taxon>
        <taxon>Pseudomonadati</taxon>
        <taxon>Pseudomonadota</taxon>
        <taxon>Gammaproteobacteria</taxon>
        <taxon>Lysobacterales</taxon>
        <taxon>Lysobacteraceae</taxon>
        <taxon>Xanthomonas</taxon>
    </lineage>
</organism>
<comment type="caution">
    <text evidence="3">The sequence shown here is derived from an EMBL/GenBank/DDBJ whole genome shotgun (WGS) entry which is preliminary data.</text>
</comment>
<comment type="function">
    <text evidence="2">Antitoxin component of a type II toxin-antitoxin (TA) system.</text>
</comment>
<proteinExistence type="inferred from homology"/>
<dbReference type="Pfam" id="PF02604">
    <property type="entry name" value="PhdYeFM_antitox"/>
    <property type="match status" value="1"/>
</dbReference>
<dbReference type="InterPro" id="IPR006442">
    <property type="entry name" value="Antitoxin_Phd/YefM"/>
</dbReference>
<dbReference type="SUPFAM" id="SSF143120">
    <property type="entry name" value="YefM-like"/>
    <property type="match status" value="1"/>
</dbReference>
<dbReference type="Proteomes" id="UP000238261">
    <property type="component" value="Unassembled WGS sequence"/>
</dbReference>
<dbReference type="EMBL" id="MDEG01000014">
    <property type="protein sequence ID" value="PPU96501.1"/>
    <property type="molecule type" value="Genomic_DNA"/>
</dbReference>
<evidence type="ECO:0000256" key="1">
    <source>
        <dbReference type="ARBA" id="ARBA00009981"/>
    </source>
</evidence>
<dbReference type="Gene3D" id="3.40.1620.10">
    <property type="entry name" value="YefM-like domain"/>
    <property type="match status" value="1"/>
</dbReference>
<reference evidence="4" key="1">
    <citation type="submission" date="2016-08" db="EMBL/GenBank/DDBJ databases">
        <authorList>
            <person name="Merda D."/>
            <person name="Briand M."/>
            <person name="Taghouti G."/>
            <person name="Carrere S."/>
            <person name="Gouzy J."/>
            <person name="Portier P."/>
            <person name="Jacques M.-A."/>
            <person name="Fischer-Le Saux M."/>
        </authorList>
    </citation>
    <scope>NUCLEOTIDE SEQUENCE [LARGE SCALE GENOMIC DNA]</scope>
    <source>
        <strain evidence="4">CFBP1156</strain>
    </source>
</reference>
<dbReference type="AlphaFoldDB" id="A0A2S7ETQ6"/>